<sequence length="115" mass="12057">MSALMKARQVFIAGLLACAAFSSAASGADLTQDDAALIHHIKATNEVFVKVLGPCTAETLSRGETSKFSYSGTCELNPLPDNSDCGSYKVTATGTVDTKTWATVRDLHLALQCSA</sequence>
<dbReference type="RefSeq" id="WP_306994507.1">
    <property type="nucleotide sequence ID" value="NZ_JAUTBB010000001.1"/>
</dbReference>
<feature type="chain" id="PRO_5043790597" evidence="1">
    <location>
        <begin position="28"/>
        <end position="115"/>
    </location>
</feature>
<proteinExistence type="predicted"/>
<accession>A0AAW8GEQ3</accession>
<dbReference type="EMBL" id="JAUTBB010000001">
    <property type="protein sequence ID" value="MDQ1120849.1"/>
    <property type="molecule type" value="Genomic_DNA"/>
</dbReference>
<evidence type="ECO:0000313" key="3">
    <source>
        <dbReference type="Proteomes" id="UP001234354"/>
    </source>
</evidence>
<keyword evidence="1" id="KW-0732">Signal</keyword>
<dbReference type="AlphaFoldDB" id="A0AAW8GEQ3"/>
<reference evidence="2" key="1">
    <citation type="submission" date="2023-07" db="EMBL/GenBank/DDBJ databases">
        <title>Functional and genomic diversity of the sorghum phyllosphere microbiome.</title>
        <authorList>
            <person name="Shade A."/>
        </authorList>
    </citation>
    <scope>NUCLEOTIDE SEQUENCE</scope>
    <source>
        <strain evidence="2">SORGH_AS_0908</strain>
    </source>
</reference>
<feature type="signal peptide" evidence="1">
    <location>
        <begin position="1"/>
        <end position="27"/>
    </location>
</feature>
<evidence type="ECO:0000256" key="1">
    <source>
        <dbReference type="SAM" id="SignalP"/>
    </source>
</evidence>
<comment type="caution">
    <text evidence="2">The sequence shown here is derived from an EMBL/GenBank/DDBJ whole genome shotgun (WGS) entry which is preliminary data.</text>
</comment>
<organism evidence="2 3">
    <name type="scientific">Pseudoxanthomonas winnipegensis</name>
    <dbReference type="NCBI Taxonomy" id="2480810"/>
    <lineage>
        <taxon>Bacteria</taxon>
        <taxon>Pseudomonadati</taxon>
        <taxon>Pseudomonadota</taxon>
        <taxon>Gammaproteobacteria</taxon>
        <taxon>Lysobacterales</taxon>
        <taxon>Lysobacteraceae</taxon>
        <taxon>Pseudoxanthomonas</taxon>
    </lineage>
</organism>
<dbReference type="Proteomes" id="UP001234354">
    <property type="component" value="Unassembled WGS sequence"/>
</dbReference>
<protein>
    <submittedName>
        <fullName evidence="2">MarR family transcription regulator</fullName>
    </submittedName>
</protein>
<name>A0AAW8GEQ3_9GAMM</name>
<evidence type="ECO:0000313" key="2">
    <source>
        <dbReference type="EMBL" id="MDQ1120849.1"/>
    </source>
</evidence>
<gene>
    <name evidence="2" type="ORF">QE383_003157</name>
</gene>